<dbReference type="InterPro" id="IPR029058">
    <property type="entry name" value="AB_hydrolase_fold"/>
</dbReference>
<sequence>MKRLDITIPSEGEQLAAWLYLPESTKPAPVIVMAHGLGAVRTMRLDAFAEKYCEQGYACLVFDYRFFGDSSGEPRQLLNVKKQLEDWANAVKFAQQEKRVDTSKVIVWGSSFSGGHALATAASVPGIAGSMSQCPFTNGLASTLALNPISSIKVSTLGFFDIITSPFKKTPIMVDLAGKPGSAALMCAHDALSGYEAIKPSNHTIPGYVAARFAYDIIRYFPGQSAAKVTCPALIIACLKDTVAPVKPTLKYAKQLAQGKLVEFDTGHFDIYVGEWFEQTVAVQIAWLKQHFPIKG</sequence>
<gene>
    <name evidence="3" type="ORF">MGWOODY_Tha2747</name>
</gene>
<name>A0A160TD88_9ZZZZ</name>
<keyword evidence="1" id="KW-0378">Hydrolase</keyword>
<organism evidence="3">
    <name type="scientific">hydrothermal vent metagenome</name>
    <dbReference type="NCBI Taxonomy" id="652676"/>
    <lineage>
        <taxon>unclassified sequences</taxon>
        <taxon>metagenomes</taxon>
        <taxon>ecological metagenomes</taxon>
    </lineage>
</organism>
<dbReference type="InterPro" id="IPR050261">
    <property type="entry name" value="FrsA_esterase"/>
</dbReference>
<dbReference type="PANTHER" id="PTHR22946">
    <property type="entry name" value="DIENELACTONE HYDROLASE DOMAIN-CONTAINING PROTEIN-RELATED"/>
    <property type="match status" value="1"/>
</dbReference>
<dbReference type="Pfam" id="PF12146">
    <property type="entry name" value="Hydrolase_4"/>
    <property type="match status" value="1"/>
</dbReference>
<feature type="domain" description="Serine aminopeptidase S33" evidence="2">
    <location>
        <begin position="26"/>
        <end position="257"/>
    </location>
</feature>
<dbReference type="InterPro" id="IPR022742">
    <property type="entry name" value="Hydrolase_4"/>
</dbReference>
<evidence type="ECO:0000313" key="3">
    <source>
        <dbReference type="EMBL" id="CUS41823.1"/>
    </source>
</evidence>
<dbReference type="SUPFAM" id="SSF53474">
    <property type="entry name" value="alpha/beta-Hydrolases"/>
    <property type="match status" value="1"/>
</dbReference>
<proteinExistence type="predicted"/>
<dbReference type="GO" id="GO:0016788">
    <property type="term" value="F:hydrolase activity, acting on ester bonds"/>
    <property type="evidence" value="ECO:0007669"/>
    <property type="project" value="UniProtKB-ARBA"/>
</dbReference>
<dbReference type="AlphaFoldDB" id="A0A160TD88"/>
<reference evidence="3" key="1">
    <citation type="submission" date="2015-10" db="EMBL/GenBank/DDBJ databases">
        <authorList>
            <person name="Gilbert D.G."/>
        </authorList>
    </citation>
    <scope>NUCLEOTIDE SEQUENCE</scope>
</reference>
<evidence type="ECO:0000256" key="1">
    <source>
        <dbReference type="ARBA" id="ARBA00022801"/>
    </source>
</evidence>
<accession>A0A160TD88</accession>
<dbReference type="Gene3D" id="3.40.50.1820">
    <property type="entry name" value="alpha/beta hydrolase"/>
    <property type="match status" value="1"/>
</dbReference>
<dbReference type="PANTHER" id="PTHR22946:SF9">
    <property type="entry name" value="POLYKETIDE TRANSFERASE AF380"/>
    <property type="match status" value="1"/>
</dbReference>
<protein>
    <recommendedName>
        <fullName evidence="2">Serine aminopeptidase S33 domain-containing protein</fullName>
    </recommendedName>
</protein>
<evidence type="ECO:0000259" key="2">
    <source>
        <dbReference type="Pfam" id="PF12146"/>
    </source>
</evidence>
<dbReference type="EMBL" id="CZQC01000054">
    <property type="protein sequence ID" value="CUS41823.1"/>
    <property type="molecule type" value="Genomic_DNA"/>
</dbReference>